<accession>A0A5J4KWV4</accession>
<dbReference type="Gene3D" id="3.40.50.1820">
    <property type="entry name" value="alpha/beta hydrolase"/>
    <property type="match status" value="1"/>
</dbReference>
<dbReference type="PRINTS" id="PR00111">
    <property type="entry name" value="ABHYDROLASE"/>
</dbReference>
<evidence type="ECO:0000313" key="3">
    <source>
        <dbReference type="Proteomes" id="UP000326912"/>
    </source>
</evidence>
<dbReference type="Pfam" id="PF00561">
    <property type="entry name" value="Abhydrolase_1"/>
    <property type="match status" value="1"/>
</dbReference>
<dbReference type="GO" id="GO:0047372">
    <property type="term" value="F:monoacylglycerol lipase activity"/>
    <property type="evidence" value="ECO:0007669"/>
    <property type="project" value="TreeGrafter"/>
</dbReference>
<protein>
    <submittedName>
        <fullName evidence="2">Alpha/beta hydrolase</fullName>
    </submittedName>
</protein>
<dbReference type="InterPro" id="IPR029058">
    <property type="entry name" value="AB_hydrolase_fold"/>
</dbReference>
<evidence type="ECO:0000259" key="1">
    <source>
        <dbReference type="Pfam" id="PF00561"/>
    </source>
</evidence>
<dbReference type="AlphaFoldDB" id="A0A5J4KWV4"/>
<name>A0A5J4KWV4_9CHLR</name>
<dbReference type="InterPro" id="IPR000073">
    <property type="entry name" value="AB_hydrolase_1"/>
</dbReference>
<dbReference type="Proteomes" id="UP000326912">
    <property type="component" value="Unassembled WGS sequence"/>
</dbReference>
<dbReference type="EMBL" id="BKZW01000002">
    <property type="protein sequence ID" value="GER89686.1"/>
    <property type="molecule type" value="Genomic_DNA"/>
</dbReference>
<keyword evidence="2" id="KW-0378">Hydrolase</keyword>
<dbReference type="RefSeq" id="WP_162005387.1">
    <property type="nucleotide sequence ID" value="NZ_BKZW01000002.1"/>
</dbReference>
<proteinExistence type="predicted"/>
<keyword evidence="3" id="KW-1185">Reference proteome</keyword>
<dbReference type="PANTHER" id="PTHR43798">
    <property type="entry name" value="MONOACYLGLYCEROL LIPASE"/>
    <property type="match status" value="1"/>
</dbReference>
<feature type="domain" description="AB hydrolase-1" evidence="1">
    <location>
        <begin position="31"/>
        <end position="134"/>
    </location>
</feature>
<gene>
    <name evidence="2" type="ORF">KDW_38480</name>
</gene>
<dbReference type="SUPFAM" id="SSF53474">
    <property type="entry name" value="alpha/beta-Hydrolases"/>
    <property type="match status" value="1"/>
</dbReference>
<sequence length="279" mass="30423">MHSEEESTFPTTFVDVGGYHLAAFCSGSGSPTVVLDAGMGDTSEVWYQVQENISQFSRVCSYDRAGIGQSESGPLPRNSQTIVNELHTLLKQAGLPSPYVLVGHSFGGFNARLYASQYPDEVLGIVLIDSAHPDFDLVGQLPPEEPGENQGLHEIRAVLKQETQETKNPEGIDPVASAMQVRSIPSLGTIPLVVVTHTSETWIEMLMNGFPGFPRELAAKLDHAWQEGQQCLLSLSSQSTQMVAQHSGHYIHHDEPELVVQAIRNVIAMAQVDQDTIYG</sequence>
<organism evidence="2 3">
    <name type="scientific">Dictyobacter vulcani</name>
    <dbReference type="NCBI Taxonomy" id="2607529"/>
    <lineage>
        <taxon>Bacteria</taxon>
        <taxon>Bacillati</taxon>
        <taxon>Chloroflexota</taxon>
        <taxon>Ktedonobacteria</taxon>
        <taxon>Ktedonobacterales</taxon>
        <taxon>Dictyobacteraceae</taxon>
        <taxon>Dictyobacter</taxon>
    </lineage>
</organism>
<dbReference type="InterPro" id="IPR050266">
    <property type="entry name" value="AB_hydrolase_sf"/>
</dbReference>
<dbReference type="GO" id="GO:0016020">
    <property type="term" value="C:membrane"/>
    <property type="evidence" value="ECO:0007669"/>
    <property type="project" value="TreeGrafter"/>
</dbReference>
<comment type="caution">
    <text evidence="2">The sequence shown here is derived from an EMBL/GenBank/DDBJ whole genome shotgun (WGS) entry which is preliminary data.</text>
</comment>
<evidence type="ECO:0000313" key="2">
    <source>
        <dbReference type="EMBL" id="GER89686.1"/>
    </source>
</evidence>
<dbReference type="PANTHER" id="PTHR43798:SF5">
    <property type="entry name" value="MONOACYLGLYCEROL LIPASE ABHD6"/>
    <property type="match status" value="1"/>
</dbReference>
<dbReference type="GO" id="GO:0046464">
    <property type="term" value="P:acylglycerol catabolic process"/>
    <property type="evidence" value="ECO:0007669"/>
    <property type="project" value="TreeGrafter"/>
</dbReference>
<reference evidence="2 3" key="1">
    <citation type="submission" date="2019-10" db="EMBL/GenBank/DDBJ databases">
        <title>Dictyobacter vulcani sp. nov., within the class Ktedonobacteria, isolated from soil of volcanic Mt. Zao.</title>
        <authorList>
            <person name="Zheng Y."/>
            <person name="Wang C.M."/>
            <person name="Sakai Y."/>
            <person name="Abe K."/>
            <person name="Yokota A."/>
            <person name="Yabe S."/>
        </authorList>
    </citation>
    <scope>NUCLEOTIDE SEQUENCE [LARGE SCALE GENOMIC DNA]</scope>
    <source>
        <strain evidence="2 3">W12</strain>
    </source>
</reference>